<feature type="transmembrane region" description="Helical" evidence="1">
    <location>
        <begin position="39"/>
        <end position="59"/>
    </location>
</feature>
<dbReference type="Proteomes" id="UP000215086">
    <property type="component" value="Chromosome"/>
</dbReference>
<accession>A0A286RHX2</accession>
<dbReference type="AlphaFoldDB" id="A0A286RHX2"/>
<keyword evidence="1" id="KW-0812">Transmembrane</keyword>
<dbReference type="GO" id="GO:0005525">
    <property type="term" value="F:GTP binding"/>
    <property type="evidence" value="ECO:0007669"/>
    <property type="project" value="InterPro"/>
</dbReference>
<keyword evidence="1" id="KW-1133">Transmembrane helix</keyword>
<organism evidence="3 4">
    <name type="scientific">Thermogutta terrifontis</name>
    <dbReference type="NCBI Taxonomy" id="1331910"/>
    <lineage>
        <taxon>Bacteria</taxon>
        <taxon>Pseudomonadati</taxon>
        <taxon>Planctomycetota</taxon>
        <taxon>Planctomycetia</taxon>
        <taxon>Pirellulales</taxon>
        <taxon>Thermoguttaceae</taxon>
        <taxon>Thermogutta</taxon>
    </lineage>
</organism>
<dbReference type="Pfam" id="PF01926">
    <property type="entry name" value="MMR_HSR1"/>
    <property type="match status" value="1"/>
</dbReference>
<evidence type="ECO:0000313" key="4">
    <source>
        <dbReference type="Proteomes" id="UP000215086"/>
    </source>
</evidence>
<dbReference type="SUPFAM" id="SSF52540">
    <property type="entry name" value="P-loop containing nucleoside triphosphate hydrolases"/>
    <property type="match status" value="1"/>
</dbReference>
<name>A0A286RHX2_9BACT</name>
<dbReference type="CDD" id="cd00882">
    <property type="entry name" value="Ras_like_GTPase"/>
    <property type="match status" value="1"/>
</dbReference>
<dbReference type="InterPro" id="IPR006073">
    <property type="entry name" value="GTP-bd"/>
</dbReference>
<feature type="transmembrane region" description="Helical" evidence="1">
    <location>
        <begin position="7"/>
        <end position="33"/>
    </location>
</feature>
<keyword evidence="4" id="KW-1185">Reference proteome</keyword>
<feature type="domain" description="G" evidence="2">
    <location>
        <begin position="282"/>
        <end position="380"/>
    </location>
</feature>
<dbReference type="Gene3D" id="3.40.50.300">
    <property type="entry name" value="P-loop containing nucleotide triphosphate hydrolases"/>
    <property type="match status" value="1"/>
</dbReference>
<reference evidence="3 4" key="1">
    <citation type="journal article" name="Front. Microbiol.">
        <title>Sugar Metabolism of the First Thermophilic Planctomycete Thermogutta terrifontis: Comparative Genomic and Transcriptomic Approaches.</title>
        <authorList>
            <person name="Elcheninov A.G."/>
            <person name="Menzel P."/>
            <person name="Gudbergsdottir S.R."/>
            <person name="Slesarev A.I."/>
            <person name="Kadnikov V.V."/>
            <person name="Krogh A."/>
            <person name="Bonch-Osmolovskaya E.A."/>
            <person name="Peng X."/>
            <person name="Kublanov I.V."/>
        </authorList>
    </citation>
    <scope>NUCLEOTIDE SEQUENCE [LARGE SCALE GENOMIC DNA]</scope>
    <source>
        <strain evidence="3 4">R1</strain>
    </source>
</reference>
<sequence length="550" mass="63770">MFSKRQAILWAITLMIVAIPYVGLMVVGAYTLWRNGWVFIYGIITAAITAAFFVAVSHYRRKAPQDALKTPLPACPEDWPSREREAWQKVEDLAAQAEAGQLLVNKVDDIQDLLLQLMHTVARHFYPDREEAYLQVPVTDVLKIIEKVTRELRETIQTNIPGSHILTINDWKTLRTYWEWWQSLYIIYRIVTAAASPINALWREFQRYVTSQTVQQTVDQMKSEALAFIIRRVGFYLIELYSGRVILDEELFQKQRAGYLQEEWKAAQGSTGDESVPAELIRIVIVGQLKAGKSSLVNALCGAWRAHVDVLPATNQICHYRLIPEDANSREKNKSQLPGGLILVDTPGYQSEQEIEKSRSLWEEVERADMVVIVCSACIAARRPDRIFVRRFRQFFRERPFLCQPPLIAVCSFIDELRPRHEWNPPYDWQEQNVGDNLSPKERSIRDFVECVRRDLELTSSEPAIPVCTHPDRLYNVKEGVLTAIRERWQEALGVQRNRLLRQHRKPEKWRLLGEQAKHILPHVSRVGVQWLTAHLIGKLGKQGWKFFQR</sequence>
<evidence type="ECO:0000256" key="1">
    <source>
        <dbReference type="SAM" id="Phobius"/>
    </source>
</evidence>
<dbReference type="OrthoDB" id="238366at2"/>
<dbReference type="InterPro" id="IPR027417">
    <property type="entry name" value="P-loop_NTPase"/>
</dbReference>
<evidence type="ECO:0000259" key="2">
    <source>
        <dbReference type="Pfam" id="PF01926"/>
    </source>
</evidence>
<dbReference type="KEGG" id="ttf:THTE_2924"/>
<dbReference type="EMBL" id="CP018477">
    <property type="protein sequence ID" value="ASV75526.1"/>
    <property type="molecule type" value="Genomic_DNA"/>
</dbReference>
<protein>
    <recommendedName>
        <fullName evidence="2">G domain-containing protein</fullName>
    </recommendedName>
</protein>
<evidence type="ECO:0000313" key="3">
    <source>
        <dbReference type="EMBL" id="ASV75526.1"/>
    </source>
</evidence>
<proteinExistence type="predicted"/>
<dbReference type="RefSeq" id="WP_095415559.1">
    <property type="nucleotide sequence ID" value="NZ_CP018477.1"/>
</dbReference>
<gene>
    <name evidence="3" type="ORF">THTE_2924</name>
</gene>
<keyword evidence="1" id="KW-0472">Membrane</keyword>